<feature type="region of interest" description="Disordered" evidence="1">
    <location>
        <begin position="274"/>
        <end position="311"/>
    </location>
</feature>
<protein>
    <recommendedName>
        <fullName evidence="4">DUF4259 domain-containing protein</fullName>
    </recommendedName>
</protein>
<keyword evidence="3" id="KW-1185">Reference proteome</keyword>
<dbReference type="Pfam" id="PF14078">
    <property type="entry name" value="DUF4259"/>
    <property type="match status" value="1"/>
</dbReference>
<evidence type="ECO:0000313" key="2">
    <source>
        <dbReference type="EMBL" id="GAA2119434.1"/>
    </source>
</evidence>
<evidence type="ECO:0000313" key="3">
    <source>
        <dbReference type="Proteomes" id="UP001500897"/>
    </source>
</evidence>
<dbReference type="EMBL" id="BAAANS010000067">
    <property type="protein sequence ID" value="GAA2119434.1"/>
    <property type="molecule type" value="Genomic_DNA"/>
</dbReference>
<dbReference type="Proteomes" id="UP001500897">
    <property type="component" value="Unassembled WGS sequence"/>
</dbReference>
<dbReference type="InterPro" id="IPR025355">
    <property type="entry name" value="DUF4259"/>
</dbReference>
<evidence type="ECO:0000256" key="1">
    <source>
        <dbReference type="SAM" id="MobiDB-lite"/>
    </source>
</evidence>
<organism evidence="2 3">
    <name type="scientific">Kitasatospora saccharophila</name>
    <dbReference type="NCBI Taxonomy" id="407973"/>
    <lineage>
        <taxon>Bacteria</taxon>
        <taxon>Bacillati</taxon>
        <taxon>Actinomycetota</taxon>
        <taxon>Actinomycetes</taxon>
        <taxon>Kitasatosporales</taxon>
        <taxon>Streptomycetaceae</taxon>
        <taxon>Kitasatospora</taxon>
    </lineage>
</organism>
<name>A0ABP5JKV1_9ACTN</name>
<sequence length="311" mass="33453">MGTWDIGPFDNDHAGEFADDIGNARSDRRGAVVEERLNRFNAAPEPDYYLRNEAIAAAALVAAQCPGGPSGNAPYWPRVKIPQLPAYLRPLAATALDKVLAGVQDDMELWCRTGNRGMGEQWLEGVEDLRRVLDPDTPYTVAYTPAPPLPTEVGTLTVHQALGVDRIRALPGAGSSGPLGSLVRQISRAALRLDSAHESVQTAVEHTMQALGDLRQRLQDAAADSDREFHPRDVPTFAVPAALPAAMAQRAERRQHLQDLIGLYRELSAPVPAANRAAAARASTHTFSRPESSPAAQAALPAPLPAADRHR</sequence>
<evidence type="ECO:0008006" key="4">
    <source>
        <dbReference type="Google" id="ProtNLM"/>
    </source>
</evidence>
<gene>
    <name evidence="2" type="ORF">GCM10009759_67520</name>
</gene>
<proteinExistence type="predicted"/>
<dbReference type="RefSeq" id="WP_344557795.1">
    <property type="nucleotide sequence ID" value="NZ_BAAANS010000067.1"/>
</dbReference>
<comment type="caution">
    <text evidence="2">The sequence shown here is derived from an EMBL/GenBank/DDBJ whole genome shotgun (WGS) entry which is preliminary data.</text>
</comment>
<accession>A0ABP5JKV1</accession>
<reference evidence="3" key="1">
    <citation type="journal article" date="2019" name="Int. J. Syst. Evol. Microbiol.">
        <title>The Global Catalogue of Microorganisms (GCM) 10K type strain sequencing project: providing services to taxonomists for standard genome sequencing and annotation.</title>
        <authorList>
            <consortium name="The Broad Institute Genomics Platform"/>
            <consortium name="The Broad Institute Genome Sequencing Center for Infectious Disease"/>
            <person name="Wu L."/>
            <person name="Ma J."/>
        </authorList>
    </citation>
    <scope>NUCLEOTIDE SEQUENCE [LARGE SCALE GENOMIC DNA]</scope>
    <source>
        <strain evidence="3">JCM 14559</strain>
    </source>
</reference>